<dbReference type="InterPro" id="IPR011528">
    <property type="entry name" value="NERD"/>
</dbReference>
<name>A0A096F9V0_COMTE</name>
<gene>
    <name evidence="3" type="ORF">P353_19365</name>
</gene>
<sequence>MDQIFAVAFQGLFVYLGLALAFAVLVGVLRSPRFKGWRGERAVQATIRRQLNPLIYVAKHDATLPTADGGSTQIDHLIFSPYGLFVLETKNFQGWIFGTEKQREWTQQIFRKRSRFQNPLRQNYKHIKTLQSLLDIAPEHLHSVIAFVGDCEFKTEMPAHVTRGLGFVGHIQSFTQPVWSPEQMQALLDKFEELRLQPGRATDRRHVAHVRQLQAASKARKPRLEPVAQAAAQRLKPPAPESVDVLLEPVMSAPPSAAVDRDLSAQVQPAQPAVAAPARLADTAAEAAEPVRPGRVDAVPVCPQCEWPLRKLLMQRGPLAGQAIWRCTNAMNCSFVRGQQVLAQASETPEK</sequence>
<evidence type="ECO:0000256" key="1">
    <source>
        <dbReference type="SAM" id="Phobius"/>
    </source>
</evidence>
<accession>A0A096F9V0</accession>
<dbReference type="PROSITE" id="PS50965">
    <property type="entry name" value="NERD"/>
    <property type="match status" value="1"/>
</dbReference>
<dbReference type="EMBL" id="AWOR01000065">
    <property type="protein sequence ID" value="KGH27116.1"/>
    <property type="molecule type" value="Genomic_DNA"/>
</dbReference>
<proteinExistence type="predicted"/>
<feature type="transmembrane region" description="Helical" evidence="1">
    <location>
        <begin position="6"/>
        <end position="29"/>
    </location>
</feature>
<dbReference type="RefSeq" id="WP_034372793.1">
    <property type="nucleotide sequence ID" value="NZ_AWOR01000065.1"/>
</dbReference>
<feature type="domain" description="NERD" evidence="2">
    <location>
        <begin position="35"/>
        <end position="153"/>
    </location>
</feature>
<dbReference type="AlphaFoldDB" id="A0A096F9V0"/>
<keyword evidence="1" id="KW-1133">Transmembrane helix</keyword>
<comment type="caution">
    <text evidence="3">The sequence shown here is derived from an EMBL/GenBank/DDBJ whole genome shotgun (WGS) entry which is preliminary data.</text>
</comment>
<protein>
    <submittedName>
        <fullName evidence="3">NERD nuclease</fullName>
    </submittedName>
</protein>
<evidence type="ECO:0000313" key="3">
    <source>
        <dbReference type="EMBL" id="KGH27116.1"/>
    </source>
</evidence>
<evidence type="ECO:0000259" key="2">
    <source>
        <dbReference type="PROSITE" id="PS50965"/>
    </source>
</evidence>
<organism evidence="3 4">
    <name type="scientific">Comamonas testosteroni</name>
    <name type="common">Pseudomonas testosteroni</name>
    <dbReference type="NCBI Taxonomy" id="285"/>
    <lineage>
        <taxon>Bacteria</taxon>
        <taxon>Pseudomonadati</taxon>
        <taxon>Pseudomonadota</taxon>
        <taxon>Betaproteobacteria</taxon>
        <taxon>Burkholderiales</taxon>
        <taxon>Comamonadaceae</taxon>
        <taxon>Comamonas</taxon>
    </lineage>
</organism>
<keyword evidence="1" id="KW-0472">Membrane</keyword>
<keyword evidence="1" id="KW-0812">Transmembrane</keyword>
<dbReference type="Pfam" id="PF08378">
    <property type="entry name" value="NERD"/>
    <property type="match status" value="1"/>
</dbReference>
<dbReference type="Proteomes" id="UP000029553">
    <property type="component" value="Unassembled WGS sequence"/>
</dbReference>
<reference evidence="3 4" key="1">
    <citation type="submission" date="2013-09" db="EMBL/GenBank/DDBJ databases">
        <title>High correlation between genotypes and phenotypes of environmental bacteria Comamonas testosteroni strains.</title>
        <authorList>
            <person name="Liu L."/>
            <person name="Zhu W."/>
            <person name="Xia X."/>
            <person name="Xu B."/>
            <person name="Luo M."/>
            <person name="Wang G."/>
        </authorList>
    </citation>
    <scope>NUCLEOTIDE SEQUENCE [LARGE SCALE GENOMIC DNA]</scope>
    <source>
        <strain evidence="3 4">JL40</strain>
    </source>
</reference>
<evidence type="ECO:0000313" key="4">
    <source>
        <dbReference type="Proteomes" id="UP000029553"/>
    </source>
</evidence>